<dbReference type="STRING" id="4999.A0A1Y1UCI7"/>
<dbReference type="Pfam" id="PF02223">
    <property type="entry name" value="Thymidylate_kin"/>
    <property type="match status" value="1"/>
</dbReference>
<dbReference type="Proteomes" id="UP000193218">
    <property type="component" value="Unassembled WGS sequence"/>
</dbReference>
<dbReference type="SUPFAM" id="SSF52540">
    <property type="entry name" value="P-loop containing nucleoside triphosphate hydrolases"/>
    <property type="match status" value="1"/>
</dbReference>
<dbReference type="InterPro" id="IPR039430">
    <property type="entry name" value="Thymidylate_kin-like_dom"/>
</dbReference>
<proteinExistence type="inferred from homology"/>
<dbReference type="FunFam" id="3.40.50.300:FF:000679">
    <property type="entry name" value="Thymidylate kinase"/>
    <property type="match status" value="1"/>
</dbReference>
<dbReference type="GO" id="GO:0006227">
    <property type="term" value="P:dUDP biosynthetic process"/>
    <property type="evidence" value="ECO:0007669"/>
    <property type="project" value="TreeGrafter"/>
</dbReference>
<dbReference type="EMBL" id="NBSH01000010">
    <property type="protein sequence ID" value="ORX35760.1"/>
    <property type="molecule type" value="Genomic_DNA"/>
</dbReference>
<comment type="similarity">
    <text evidence="2">Belongs to the thymidylate kinase family.</text>
</comment>
<dbReference type="InParanoid" id="A0A1Y1UCI7"/>
<reference evidence="11 12" key="1">
    <citation type="submission" date="2017-03" db="EMBL/GenBank/DDBJ databases">
        <title>Widespread Adenine N6-methylation of Active Genes in Fungi.</title>
        <authorList>
            <consortium name="DOE Joint Genome Institute"/>
            <person name="Mondo S.J."/>
            <person name="Dannebaum R.O."/>
            <person name="Kuo R.C."/>
            <person name="Louie K.B."/>
            <person name="Bewick A.J."/>
            <person name="Labutti K."/>
            <person name="Haridas S."/>
            <person name="Kuo A."/>
            <person name="Salamov A."/>
            <person name="Ahrendt S.R."/>
            <person name="Lau R."/>
            <person name="Bowen B.P."/>
            <person name="Lipzen A."/>
            <person name="Sullivan W."/>
            <person name="Andreopoulos W.B."/>
            <person name="Clum A."/>
            <person name="Lindquist E."/>
            <person name="Daum C."/>
            <person name="Northen T.R."/>
            <person name="Ramamoorthy G."/>
            <person name="Schmitz R.J."/>
            <person name="Gryganskyi A."/>
            <person name="Culley D."/>
            <person name="Magnuson J."/>
            <person name="James T.Y."/>
            <person name="O'Malley M.A."/>
            <person name="Stajich J.E."/>
            <person name="Spatafora J.W."/>
            <person name="Visel A."/>
            <person name="Grigoriev I.V."/>
        </authorList>
    </citation>
    <scope>NUCLEOTIDE SEQUENCE [LARGE SCALE GENOMIC DNA]</scope>
    <source>
        <strain evidence="11 12">NRRL Y-17943</strain>
    </source>
</reference>
<dbReference type="OrthoDB" id="425602at2759"/>
<evidence type="ECO:0000313" key="12">
    <source>
        <dbReference type="Proteomes" id="UP000193218"/>
    </source>
</evidence>
<evidence type="ECO:0000256" key="6">
    <source>
        <dbReference type="ARBA" id="ARBA00022727"/>
    </source>
</evidence>
<dbReference type="GeneID" id="33558254"/>
<dbReference type="Gene3D" id="3.40.50.300">
    <property type="entry name" value="P-loop containing nucleotide triphosphate hydrolases"/>
    <property type="match status" value="1"/>
</dbReference>
<evidence type="ECO:0000256" key="8">
    <source>
        <dbReference type="ARBA" id="ARBA00022777"/>
    </source>
</evidence>
<dbReference type="GO" id="GO:0005524">
    <property type="term" value="F:ATP binding"/>
    <property type="evidence" value="ECO:0007669"/>
    <property type="project" value="UniProtKB-KW"/>
</dbReference>
<dbReference type="CDD" id="cd01672">
    <property type="entry name" value="TMPK"/>
    <property type="match status" value="1"/>
</dbReference>
<keyword evidence="7" id="KW-0547">Nucleotide-binding</keyword>
<dbReference type="GO" id="GO:0004798">
    <property type="term" value="F:dTMP kinase activity"/>
    <property type="evidence" value="ECO:0007669"/>
    <property type="project" value="UniProtKB-EC"/>
</dbReference>
<dbReference type="FunCoup" id="A0A1Y1UCI7">
    <property type="interactions" value="355"/>
</dbReference>
<dbReference type="EC" id="2.7.4.9" evidence="3"/>
<dbReference type="PANTHER" id="PTHR10344:SF1">
    <property type="entry name" value="THYMIDYLATE KINASE"/>
    <property type="match status" value="1"/>
</dbReference>
<evidence type="ECO:0000256" key="9">
    <source>
        <dbReference type="ARBA" id="ARBA00022840"/>
    </source>
</evidence>
<dbReference type="GO" id="GO:0005634">
    <property type="term" value="C:nucleus"/>
    <property type="evidence" value="ECO:0007669"/>
    <property type="project" value="TreeGrafter"/>
</dbReference>
<keyword evidence="12" id="KW-1185">Reference proteome</keyword>
<dbReference type="HAMAP" id="MF_00165">
    <property type="entry name" value="Thymidylate_kinase"/>
    <property type="match status" value="1"/>
</dbReference>
<accession>A0A1Y1UCI7</accession>
<evidence type="ECO:0000256" key="3">
    <source>
        <dbReference type="ARBA" id="ARBA00012980"/>
    </source>
</evidence>
<dbReference type="RefSeq" id="XP_021869924.1">
    <property type="nucleotide sequence ID" value="XM_022016445.1"/>
</dbReference>
<evidence type="ECO:0000313" key="11">
    <source>
        <dbReference type="EMBL" id="ORX35760.1"/>
    </source>
</evidence>
<evidence type="ECO:0000259" key="10">
    <source>
        <dbReference type="Pfam" id="PF02223"/>
    </source>
</evidence>
<evidence type="ECO:0000256" key="7">
    <source>
        <dbReference type="ARBA" id="ARBA00022741"/>
    </source>
</evidence>
<dbReference type="NCBIfam" id="TIGR00041">
    <property type="entry name" value="DTMP_kinase"/>
    <property type="match status" value="1"/>
</dbReference>
<comment type="pathway">
    <text evidence="1">Pyrimidine metabolism; dTTP biosynthesis.</text>
</comment>
<keyword evidence="6" id="KW-0545">Nucleotide biosynthesis</keyword>
<comment type="caution">
    <text evidence="11">The sequence shown here is derived from an EMBL/GenBank/DDBJ whole genome shotgun (WGS) entry which is preliminary data.</text>
</comment>
<evidence type="ECO:0000256" key="2">
    <source>
        <dbReference type="ARBA" id="ARBA00009776"/>
    </source>
</evidence>
<gene>
    <name evidence="11" type="ORF">BD324DRAFT_631556</name>
</gene>
<dbReference type="GO" id="GO:0005829">
    <property type="term" value="C:cytosol"/>
    <property type="evidence" value="ECO:0007669"/>
    <property type="project" value="TreeGrafter"/>
</dbReference>
<protein>
    <recommendedName>
        <fullName evidence="4">Thymidylate kinase</fullName>
        <ecNumber evidence="3">2.7.4.9</ecNumber>
    </recommendedName>
</protein>
<keyword evidence="8 11" id="KW-0418">Kinase</keyword>
<dbReference type="PANTHER" id="PTHR10344">
    <property type="entry name" value="THYMIDYLATE KINASE"/>
    <property type="match status" value="1"/>
</dbReference>
<keyword evidence="9" id="KW-0067">ATP-binding</keyword>
<dbReference type="InterPro" id="IPR018094">
    <property type="entry name" value="Thymidylate_kinase"/>
</dbReference>
<dbReference type="AlphaFoldDB" id="A0A1Y1UCI7"/>
<evidence type="ECO:0000256" key="4">
    <source>
        <dbReference type="ARBA" id="ARBA00017144"/>
    </source>
</evidence>
<keyword evidence="5" id="KW-0808">Transferase</keyword>
<dbReference type="GO" id="GO:0006233">
    <property type="term" value="P:dTDP biosynthetic process"/>
    <property type="evidence" value="ECO:0007669"/>
    <property type="project" value="InterPro"/>
</dbReference>
<dbReference type="InterPro" id="IPR027417">
    <property type="entry name" value="P-loop_NTPase"/>
</dbReference>
<organism evidence="11 12">
    <name type="scientific">Kockovaella imperatae</name>
    <dbReference type="NCBI Taxonomy" id="4999"/>
    <lineage>
        <taxon>Eukaryota</taxon>
        <taxon>Fungi</taxon>
        <taxon>Dikarya</taxon>
        <taxon>Basidiomycota</taxon>
        <taxon>Agaricomycotina</taxon>
        <taxon>Tremellomycetes</taxon>
        <taxon>Tremellales</taxon>
        <taxon>Cuniculitremaceae</taxon>
        <taxon>Kockovaella</taxon>
    </lineage>
</organism>
<sequence>MVNRGLFIVLEGLDRSGKSTQVSRLHDQLEQDGHKARIQKFPDRITAIGKMIDSYLRSEAELDDRAVHLLFSANRWECCQAIEQSLQDGVTVIADRYAFSGIAFSAAKGLPFDFCASPDIGLPLPDVTLYLTVSPAAAAKRAAYGTERYEQVDLQNRVREQFKLVADKVRTMHGPDRWVEVDAEGSIDQVWERIWSQVKAIESKKGEQIHRLWT</sequence>
<evidence type="ECO:0000256" key="5">
    <source>
        <dbReference type="ARBA" id="ARBA00022679"/>
    </source>
</evidence>
<dbReference type="GO" id="GO:0006235">
    <property type="term" value="P:dTTP biosynthetic process"/>
    <property type="evidence" value="ECO:0007669"/>
    <property type="project" value="TreeGrafter"/>
</dbReference>
<name>A0A1Y1UCI7_9TREE</name>
<dbReference type="GO" id="GO:0004550">
    <property type="term" value="F:nucleoside diphosphate kinase activity"/>
    <property type="evidence" value="ECO:0007669"/>
    <property type="project" value="TreeGrafter"/>
</dbReference>
<feature type="domain" description="Thymidylate kinase-like" evidence="10">
    <location>
        <begin position="10"/>
        <end position="194"/>
    </location>
</feature>
<evidence type="ECO:0000256" key="1">
    <source>
        <dbReference type="ARBA" id="ARBA00004992"/>
    </source>
</evidence>